<dbReference type="SUPFAM" id="SSF158397">
    <property type="entry name" value="TM1646-like"/>
    <property type="match status" value="1"/>
</dbReference>
<proteinExistence type="predicted"/>
<sequence length="145" mass="16817">MKVERGNYKERRHSVTAADRDSSTTGHRVEAKKSESFDGYVDREEINSLLRELDDLGMALSRYPSKELIHKYRSLVRQIIALILEKSRVKREYGFSSRSNKIYTIVERTESSLSKLEDALDKEREKIVILNIIEEIKGCLISLLL</sequence>
<dbReference type="InterPro" id="IPR024042">
    <property type="entry name" value="TM1646-like_dom_sf"/>
</dbReference>
<dbReference type="Pfam" id="PF03885">
    <property type="entry name" value="DUF327"/>
    <property type="match status" value="1"/>
</dbReference>
<gene>
    <name evidence="3" type="ORF">GX397_08835</name>
</gene>
<feature type="coiled-coil region" evidence="1">
    <location>
        <begin position="106"/>
        <end position="133"/>
    </location>
</feature>
<evidence type="ECO:0000313" key="4">
    <source>
        <dbReference type="Proteomes" id="UP000525027"/>
    </source>
</evidence>
<name>A0A7V6ZFU2_9BACT</name>
<accession>A0A7V6ZFU2</accession>
<keyword evidence="1" id="KW-0175">Coiled coil</keyword>
<dbReference type="Gene3D" id="1.20.120.490">
    <property type="entry name" value="Hypothetical protein TM1646-like domain"/>
    <property type="match status" value="1"/>
</dbReference>
<dbReference type="RefSeq" id="WP_273003535.1">
    <property type="nucleotide sequence ID" value="NZ_DURU01000154.1"/>
</dbReference>
<feature type="region of interest" description="Disordered" evidence="2">
    <location>
        <begin position="1"/>
        <end position="34"/>
    </location>
</feature>
<comment type="caution">
    <text evidence="3">The sequence shown here is derived from an EMBL/GenBank/DDBJ whole genome shotgun (WGS) entry which is preliminary data.</text>
</comment>
<organism evidence="3 4">
    <name type="scientific">Acetomicrobium hydrogeniformans</name>
    <dbReference type="NCBI Taxonomy" id="649746"/>
    <lineage>
        <taxon>Bacteria</taxon>
        <taxon>Thermotogati</taxon>
        <taxon>Synergistota</taxon>
        <taxon>Synergistia</taxon>
        <taxon>Synergistales</taxon>
        <taxon>Acetomicrobiaceae</taxon>
        <taxon>Acetomicrobium</taxon>
    </lineage>
</organism>
<evidence type="ECO:0000313" key="3">
    <source>
        <dbReference type="EMBL" id="HHZ05137.1"/>
    </source>
</evidence>
<dbReference type="Proteomes" id="UP000525027">
    <property type="component" value="Unassembled WGS sequence"/>
</dbReference>
<evidence type="ECO:0000256" key="2">
    <source>
        <dbReference type="SAM" id="MobiDB-lite"/>
    </source>
</evidence>
<reference evidence="3 4" key="1">
    <citation type="journal article" date="2020" name="Biotechnol. Biofuels">
        <title>New insights from the biogas microbiome by comprehensive genome-resolved metagenomics of nearly 1600 species originating from multiple anaerobic digesters.</title>
        <authorList>
            <person name="Campanaro S."/>
            <person name="Treu L."/>
            <person name="Rodriguez-R L.M."/>
            <person name="Kovalovszki A."/>
            <person name="Ziels R.M."/>
            <person name="Maus I."/>
            <person name="Zhu X."/>
            <person name="Kougias P.G."/>
            <person name="Basile A."/>
            <person name="Luo G."/>
            <person name="Schluter A."/>
            <person name="Konstantinidis K.T."/>
            <person name="Angelidaki I."/>
        </authorList>
    </citation>
    <scope>NUCLEOTIDE SEQUENCE [LARGE SCALE GENOMIC DNA]</scope>
    <source>
        <strain evidence="3">AS25fmACSIPFO_94</strain>
    </source>
</reference>
<protein>
    <submittedName>
        <fullName evidence="3">YaaR family protein</fullName>
    </submittedName>
</protein>
<dbReference type="InterPro" id="IPR005585">
    <property type="entry name" value="DUF327"/>
</dbReference>
<dbReference type="EMBL" id="DURU01000154">
    <property type="protein sequence ID" value="HHZ05137.1"/>
    <property type="molecule type" value="Genomic_DNA"/>
</dbReference>
<feature type="compositionally biased region" description="Basic and acidic residues" evidence="2">
    <location>
        <begin position="18"/>
        <end position="34"/>
    </location>
</feature>
<dbReference type="AlphaFoldDB" id="A0A7V6ZFU2"/>
<evidence type="ECO:0000256" key="1">
    <source>
        <dbReference type="SAM" id="Coils"/>
    </source>
</evidence>